<sequence>MTLLHPKPRLLALLASVTFVLQSEEVYAADYFDPAFLTLSGVDVQELDLSAFATSGKVPAGTYLVTVVVNQNEVGQFTIAFAADNSGNVVAQLTPDFLQQMGVNVQGLPAFRDWPADKPVTQLSNLIEHARVKFDFSALQLDLSIPQIAMQPSALSAIKPEKWDHGIPAIVMNYSLNGSRTLQEKRGSSSNLFGNLSGGANYGAWRVRSNLYWYRAQSQFGTGNSVTQQKFQFANTYLMRDVVAWKAEVMAGESSTASDVFNSVPFRGMKLNSQDEMLPYVMRGFAPVIEGIAQSNARVTVLQNNNIIYQTYVAPGPFRLEDLGQMGSGGDLIVNVTEADGRVHSQTIPVSTVPVMRRPGSLKYEVTAGGYDGGLTNDTLAARFVQATAIYGLPFNTTLYGGALLSRDYHSWVVGSGISLGAIGAISADITSSNAKVVGSNSTQNGQSYRLRYAKSLLSTGTAIDLAAYRYSTRRYYSFADYNNSGFRLNDDLAPWTRDRQRSSFQARLSQSLGAIGSAYLSTSRTDYWGRSQVINSLSSGFNGSYRGINYTLAYNIERTKGNGEWPENRTLTFNTTVPFSLFSSRSAMSQTYASYQASHNNRGQVQQLAGISGNALDSRLTYGVMQGWANEQQQRSHQSLSLAYAGSKGSLASGYSRSGGSQSMNLGGNGAFVLHPEGLTLSKMVGNSVAIISAPGSQGAKVGNGGSYIDSRGFAVVPYLTNYQLNNISLDPSTLPENVDLTDSSVAVYPTKGAVVRANFATKVGYQALLTLQRRDKSIPFGATASVIDVTDSEVNSGLVGDAGQLYMSGLPEQGRLLVKWGKRSEQQCQVKFNLKNISAPSANNPIRIVKAECE</sequence>
<evidence type="ECO:0000256" key="3">
    <source>
        <dbReference type="ARBA" id="ARBA00022448"/>
    </source>
</evidence>
<gene>
    <name evidence="13" type="ORF">LH22_06575</name>
</gene>
<keyword evidence="14" id="KW-1185">Reference proteome</keyword>
<dbReference type="PANTHER" id="PTHR30451">
    <property type="entry name" value="OUTER MEMBRANE USHER PROTEIN"/>
    <property type="match status" value="1"/>
</dbReference>
<evidence type="ECO:0000256" key="6">
    <source>
        <dbReference type="ARBA" id="ARBA00022692"/>
    </source>
</evidence>
<keyword evidence="6" id="KW-0812">Transmembrane</keyword>
<evidence type="ECO:0000256" key="4">
    <source>
        <dbReference type="ARBA" id="ARBA00022452"/>
    </source>
</evidence>
<dbReference type="InterPro" id="IPR025949">
    <property type="entry name" value="PapC-like_C"/>
</dbReference>
<dbReference type="InterPro" id="IPR043142">
    <property type="entry name" value="PapC-like_C_sf"/>
</dbReference>
<keyword evidence="8" id="KW-0472">Membrane</keyword>
<dbReference type="EMBL" id="CP009454">
    <property type="protein sequence ID" value="AIR85149.1"/>
    <property type="molecule type" value="Genomic_DNA"/>
</dbReference>
<feature type="chain" id="PRO_5046572362" evidence="10">
    <location>
        <begin position="29"/>
        <end position="856"/>
    </location>
</feature>
<reference evidence="13 14" key="1">
    <citation type="submission" date="2014-09" db="EMBL/GenBank/DDBJ databases">
        <authorList>
            <person name="Chan K.-G."/>
        </authorList>
    </citation>
    <scope>NUCLEOTIDE SEQUENCE [LARGE SCALE GENOMIC DNA]</scope>
    <source>
        <strain evidence="13 14">ND04</strain>
    </source>
</reference>
<dbReference type="InterPro" id="IPR000015">
    <property type="entry name" value="Fimb_usher"/>
</dbReference>
<dbReference type="Pfam" id="PF00577">
    <property type="entry name" value="Usher"/>
    <property type="match status" value="1"/>
</dbReference>
<evidence type="ECO:0000313" key="14">
    <source>
        <dbReference type="Proteomes" id="UP000029495"/>
    </source>
</evidence>
<dbReference type="InterPro" id="IPR042186">
    <property type="entry name" value="FimD_plug_dom"/>
</dbReference>
<keyword evidence="5" id="KW-1029">Fimbrium biogenesis</keyword>
<dbReference type="InterPro" id="IPR037224">
    <property type="entry name" value="PapC_N_sf"/>
</dbReference>
<feature type="signal peptide" evidence="10">
    <location>
        <begin position="1"/>
        <end position="28"/>
    </location>
</feature>
<keyword evidence="3" id="KW-0813">Transport</keyword>
<proteinExistence type="inferred from homology"/>
<feature type="domain" description="PapC-like C-terminal" evidence="11">
    <location>
        <begin position="770"/>
        <end position="837"/>
    </location>
</feature>
<evidence type="ECO:0000256" key="2">
    <source>
        <dbReference type="ARBA" id="ARBA00008064"/>
    </source>
</evidence>
<comment type="subcellular location">
    <subcellularLocation>
        <location evidence="1">Cell outer membrane</location>
        <topology evidence="1">Multi-pass membrane protein</topology>
    </subcellularLocation>
</comment>
<evidence type="ECO:0000256" key="5">
    <source>
        <dbReference type="ARBA" id="ARBA00022558"/>
    </source>
</evidence>
<evidence type="ECO:0000259" key="12">
    <source>
        <dbReference type="Pfam" id="PF13954"/>
    </source>
</evidence>
<comment type="similarity">
    <text evidence="2">Belongs to the fimbrial export usher family.</text>
</comment>
<feature type="domain" description="PapC N-terminal" evidence="12">
    <location>
        <begin position="31"/>
        <end position="178"/>
    </location>
</feature>
<dbReference type="PANTHER" id="PTHR30451:SF21">
    <property type="entry name" value="FIMBRIAL USHER DOMAIN-CONTAINING PROTEIN YDET-RELATED"/>
    <property type="match status" value="1"/>
</dbReference>
<dbReference type="SUPFAM" id="SSF141729">
    <property type="entry name" value="FimD N-terminal domain-like"/>
    <property type="match status" value="1"/>
</dbReference>
<organism evidence="13 14">
    <name type="scientific">Pantoea rwandensis</name>
    <dbReference type="NCBI Taxonomy" id="1076550"/>
    <lineage>
        <taxon>Bacteria</taxon>
        <taxon>Pseudomonadati</taxon>
        <taxon>Pseudomonadota</taxon>
        <taxon>Gammaproteobacteria</taxon>
        <taxon>Enterobacterales</taxon>
        <taxon>Erwiniaceae</taxon>
        <taxon>Pantoea</taxon>
    </lineage>
</organism>
<dbReference type="Pfam" id="PF13953">
    <property type="entry name" value="PapC_C"/>
    <property type="match status" value="1"/>
</dbReference>
<dbReference type="Gene3D" id="2.60.40.2070">
    <property type="match status" value="1"/>
</dbReference>
<evidence type="ECO:0000256" key="8">
    <source>
        <dbReference type="ARBA" id="ARBA00023136"/>
    </source>
</evidence>
<dbReference type="Gene3D" id="3.10.20.410">
    <property type="match status" value="1"/>
</dbReference>
<keyword evidence="7 10" id="KW-0732">Signal</keyword>
<name>A0ABM5RGV3_9GAMM</name>
<evidence type="ECO:0000259" key="11">
    <source>
        <dbReference type="Pfam" id="PF13953"/>
    </source>
</evidence>
<dbReference type="RefSeq" id="WP_038645044.1">
    <property type="nucleotide sequence ID" value="NZ_CP009454.1"/>
</dbReference>
<keyword evidence="9" id="KW-0998">Cell outer membrane</keyword>
<evidence type="ECO:0000256" key="9">
    <source>
        <dbReference type="ARBA" id="ARBA00023237"/>
    </source>
</evidence>
<dbReference type="Gene3D" id="2.60.40.2610">
    <property type="entry name" value="Outer membrane usher protein FimD, plug domain"/>
    <property type="match status" value="1"/>
</dbReference>
<evidence type="ECO:0000256" key="7">
    <source>
        <dbReference type="ARBA" id="ARBA00022729"/>
    </source>
</evidence>
<dbReference type="InterPro" id="IPR025885">
    <property type="entry name" value="PapC_N"/>
</dbReference>
<dbReference type="Gene3D" id="2.60.40.3110">
    <property type="match status" value="1"/>
</dbReference>
<dbReference type="Pfam" id="PF13954">
    <property type="entry name" value="PapC_N"/>
    <property type="match status" value="1"/>
</dbReference>
<accession>A0ABM5RGV3</accession>
<evidence type="ECO:0000313" key="13">
    <source>
        <dbReference type="EMBL" id="AIR85149.1"/>
    </source>
</evidence>
<evidence type="ECO:0000256" key="10">
    <source>
        <dbReference type="SAM" id="SignalP"/>
    </source>
</evidence>
<evidence type="ECO:0000256" key="1">
    <source>
        <dbReference type="ARBA" id="ARBA00004571"/>
    </source>
</evidence>
<dbReference type="Proteomes" id="UP000029495">
    <property type="component" value="Chromosome"/>
</dbReference>
<keyword evidence="4" id="KW-1134">Transmembrane beta strand</keyword>
<protein>
    <submittedName>
        <fullName evidence="13">Fimbrial assembly protein</fullName>
    </submittedName>
</protein>